<dbReference type="AlphaFoldDB" id="A0A2B7Y6U2"/>
<feature type="chain" id="PRO_5011998988" evidence="1">
    <location>
        <begin position="35"/>
        <end position="243"/>
    </location>
</feature>
<dbReference type="EMBL" id="PDNB01000016">
    <property type="protein sequence ID" value="PGH16608.1"/>
    <property type="molecule type" value="Genomic_DNA"/>
</dbReference>
<feature type="signal peptide" evidence="1">
    <location>
        <begin position="1"/>
        <end position="34"/>
    </location>
</feature>
<proteinExistence type="predicted"/>
<dbReference type="OrthoDB" id="4172922at2759"/>
<organism evidence="2 3">
    <name type="scientific">Helicocarpus griseus UAMH5409</name>
    <dbReference type="NCBI Taxonomy" id="1447875"/>
    <lineage>
        <taxon>Eukaryota</taxon>
        <taxon>Fungi</taxon>
        <taxon>Dikarya</taxon>
        <taxon>Ascomycota</taxon>
        <taxon>Pezizomycotina</taxon>
        <taxon>Eurotiomycetes</taxon>
        <taxon>Eurotiomycetidae</taxon>
        <taxon>Onygenales</taxon>
        <taxon>Ajellomycetaceae</taxon>
        <taxon>Helicocarpus</taxon>
    </lineage>
</organism>
<keyword evidence="3" id="KW-1185">Reference proteome</keyword>
<evidence type="ECO:0000313" key="3">
    <source>
        <dbReference type="Proteomes" id="UP000223968"/>
    </source>
</evidence>
<comment type="caution">
    <text evidence="2">The sequence shown here is derived from an EMBL/GenBank/DDBJ whole genome shotgun (WGS) entry which is preliminary data.</text>
</comment>
<accession>A0A2B7Y6U2</accession>
<name>A0A2B7Y6U2_9EURO</name>
<reference evidence="2 3" key="1">
    <citation type="submission" date="2017-10" db="EMBL/GenBank/DDBJ databases">
        <title>Comparative genomics in systemic dimorphic fungi from Ajellomycetaceae.</title>
        <authorList>
            <person name="Munoz J.F."/>
            <person name="Mcewen J.G."/>
            <person name="Clay O.K."/>
            <person name="Cuomo C.A."/>
        </authorList>
    </citation>
    <scope>NUCLEOTIDE SEQUENCE [LARGE SCALE GENOMIC DNA]</scope>
    <source>
        <strain evidence="2 3">UAMH5409</strain>
    </source>
</reference>
<evidence type="ECO:0000313" key="2">
    <source>
        <dbReference type="EMBL" id="PGH16608.1"/>
    </source>
</evidence>
<keyword evidence="1" id="KW-0732">Signal</keyword>
<gene>
    <name evidence="2" type="ORF">AJ79_01715</name>
</gene>
<evidence type="ECO:0000256" key="1">
    <source>
        <dbReference type="SAM" id="SignalP"/>
    </source>
</evidence>
<dbReference type="Proteomes" id="UP000223968">
    <property type="component" value="Unassembled WGS sequence"/>
</dbReference>
<protein>
    <submittedName>
        <fullName evidence="2">Uncharacterized protein</fullName>
    </submittedName>
</protein>
<sequence>MLPFLSPQSRLRHYLYALAVWLVLQACYTPPTSAAPVADSIDIAPGLTVTKTNPPTPAVIHKRAGAPINAPYPHPLPRHRVPTIDELTAVIDYYESGIAGSKISLFFSGVQGGYMIVRNWARVELNKERCDICLYNDCIPSYIFNYYANAEREYKFTESEEKTFFAHLSAAYAKRVRGTIYVLLPDGGEPSPQSVWTVWEFPYLTWNEHVDEIIRLDYNKDQKKVTKQTVIWKKGDPQKQLPS</sequence>